<keyword evidence="7" id="KW-0675">Receptor</keyword>
<evidence type="ECO:0000256" key="4">
    <source>
        <dbReference type="ARBA" id="ARBA00023136"/>
    </source>
</evidence>
<dbReference type="GO" id="GO:0005886">
    <property type="term" value="C:plasma membrane"/>
    <property type="evidence" value="ECO:0007669"/>
    <property type="project" value="TreeGrafter"/>
</dbReference>
<evidence type="ECO:0000313" key="8">
    <source>
        <dbReference type="Proteomes" id="UP000242519"/>
    </source>
</evidence>
<proteinExistence type="predicted"/>
<keyword evidence="2 5" id="KW-0812">Transmembrane</keyword>
<dbReference type="InterPro" id="IPR017981">
    <property type="entry name" value="GPCR_2-like_7TM"/>
</dbReference>
<feature type="transmembrane region" description="Helical" evidence="5">
    <location>
        <begin position="167"/>
        <end position="186"/>
    </location>
</feature>
<dbReference type="GO" id="GO:0007189">
    <property type="term" value="P:adenylate cyclase-activating G protein-coupled receptor signaling pathway"/>
    <property type="evidence" value="ECO:0007669"/>
    <property type="project" value="TreeGrafter"/>
</dbReference>
<gene>
    <name evidence="7" type="ORF">B2J93_5873</name>
</gene>
<dbReference type="PANTHER" id="PTHR23112">
    <property type="entry name" value="G PROTEIN-COUPLED RECEPTOR 157-RELATED"/>
    <property type="match status" value="1"/>
</dbReference>
<sequence length="433" mass="48168">MAGLTQEQVDTLIVVERTTASISVLSTLLLIGTFVFMKAFRTLSNTLIFYASFANLFANVAALIGGSALGNVDGGLCQFQGFLLEIFMQSDPMWSCAMAVNVYLVFFRRYDAARLKSLYWIYAIICYGLPLIPAMFCLFYRTEAKGRIYGDATLWCWIDTRWAPVRIYSYYAPIWFAILLTFVIYVRVGVEIFQKRSELHKAGYDQSCASATIASTTDQPPFIPLPPLAPFSGLRTTEIQITHSLDLWSFPLPPSHHRSFSHFSSHSSPEKPSQDPYSITIVSSPPATATPCPVAATTGTTSNLPRRPSSMDKVKWAYTRCALLFAVSILLTWVPASVNRVHDLRYPGRPSFALNVGSALVLPLQGFWNAVIYFATSKEVWRDCWADDEGSGEVNTARREGDGIGLRKVRSGGESLVRLSARERRSEGSVGFF</sequence>
<feature type="transmembrane region" description="Helical" evidence="5">
    <location>
        <begin position="119"/>
        <end position="141"/>
    </location>
</feature>
<dbReference type="InterPro" id="IPR000832">
    <property type="entry name" value="GPCR_2_secretin-like"/>
</dbReference>
<evidence type="ECO:0000256" key="3">
    <source>
        <dbReference type="ARBA" id="ARBA00022989"/>
    </source>
</evidence>
<keyword evidence="4 5" id="KW-0472">Membrane</keyword>
<dbReference type="GO" id="GO:0004930">
    <property type="term" value="F:G protein-coupled receptor activity"/>
    <property type="evidence" value="ECO:0007669"/>
    <property type="project" value="InterPro"/>
</dbReference>
<keyword evidence="8" id="KW-1185">Reference proteome</keyword>
<dbReference type="Proteomes" id="UP000242519">
    <property type="component" value="Unassembled WGS sequence"/>
</dbReference>
<dbReference type="OrthoDB" id="18453at2759"/>
<dbReference type="AlphaFoldDB" id="A0A218Z894"/>
<comment type="subcellular location">
    <subcellularLocation>
        <location evidence="1">Membrane</location>
        <topology evidence="1">Multi-pass membrane protein</topology>
    </subcellularLocation>
</comment>
<evidence type="ECO:0000256" key="5">
    <source>
        <dbReference type="SAM" id="Phobius"/>
    </source>
</evidence>
<dbReference type="GO" id="GO:0007166">
    <property type="term" value="P:cell surface receptor signaling pathway"/>
    <property type="evidence" value="ECO:0007669"/>
    <property type="project" value="InterPro"/>
</dbReference>
<feature type="domain" description="G-protein coupled receptors family 2 profile 2" evidence="6">
    <location>
        <begin position="12"/>
        <end position="197"/>
    </location>
</feature>
<feature type="transmembrane region" description="Helical" evidence="5">
    <location>
        <begin position="356"/>
        <end position="375"/>
    </location>
</feature>
<dbReference type="InParanoid" id="A0A218Z894"/>
<feature type="transmembrane region" description="Helical" evidence="5">
    <location>
        <begin position="47"/>
        <end position="66"/>
    </location>
</feature>
<protein>
    <submittedName>
        <fullName evidence="7">G-protein coupled receptor</fullName>
    </submittedName>
</protein>
<accession>A0A218Z894</accession>
<evidence type="ECO:0000256" key="2">
    <source>
        <dbReference type="ARBA" id="ARBA00022692"/>
    </source>
</evidence>
<name>A0A218Z894_9HELO</name>
<reference evidence="7 8" key="1">
    <citation type="submission" date="2017-04" db="EMBL/GenBank/DDBJ databases">
        <title>Draft genome sequence of Marssonina coronaria NL1: causal agent of apple blotch.</title>
        <authorList>
            <person name="Cheng Q."/>
        </authorList>
    </citation>
    <scope>NUCLEOTIDE SEQUENCE [LARGE SCALE GENOMIC DNA]</scope>
    <source>
        <strain evidence="7 8">NL1</strain>
    </source>
</reference>
<dbReference type="PANTHER" id="PTHR23112:SF0">
    <property type="entry name" value="TRANSMEMBRANE PROTEIN 116"/>
    <property type="match status" value="1"/>
</dbReference>
<dbReference type="SUPFAM" id="SSF81321">
    <property type="entry name" value="Family A G protein-coupled receptor-like"/>
    <property type="match status" value="1"/>
</dbReference>
<evidence type="ECO:0000313" key="7">
    <source>
        <dbReference type="EMBL" id="OWP03914.1"/>
    </source>
</evidence>
<keyword evidence="3 5" id="KW-1133">Transmembrane helix</keyword>
<dbReference type="Gene3D" id="1.20.1070.10">
    <property type="entry name" value="Rhodopsin 7-helix transmembrane proteins"/>
    <property type="match status" value="1"/>
</dbReference>
<evidence type="ECO:0000259" key="6">
    <source>
        <dbReference type="PROSITE" id="PS50261"/>
    </source>
</evidence>
<evidence type="ECO:0000256" key="1">
    <source>
        <dbReference type="ARBA" id="ARBA00004141"/>
    </source>
</evidence>
<dbReference type="EMBL" id="MZNU01000159">
    <property type="protein sequence ID" value="OWP03914.1"/>
    <property type="molecule type" value="Genomic_DNA"/>
</dbReference>
<dbReference type="Pfam" id="PF00002">
    <property type="entry name" value="7tm_2"/>
    <property type="match status" value="1"/>
</dbReference>
<organism evidence="7 8">
    <name type="scientific">Diplocarpon coronariae</name>
    <dbReference type="NCBI Taxonomy" id="2795749"/>
    <lineage>
        <taxon>Eukaryota</taxon>
        <taxon>Fungi</taxon>
        <taxon>Dikarya</taxon>
        <taxon>Ascomycota</taxon>
        <taxon>Pezizomycotina</taxon>
        <taxon>Leotiomycetes</taxon>
        <taxon>Helotiales</taxon>
        <taxon>Drepanopezizaceae</taxon>
        <taxon>Diplocarpon</taxon>
    </lineage>
</organism>
<comment type="caution">
    <text evidence="7">The sequence shown here is derived from an EMBL/GenBank/DDBJ whole genome shotgun (WGS) entry which is preliminary data.</text>
</comment>
<dbReference type="PROSITE" id="PS50261">
    <property type="entry name" value="G_PROTEIN_RECEP_F2_4"/>
    <property type="match status" value="1"/>
</dbReference>
<feature type="transmembrane region" description="Helical" evidence="5">
    <location>
        <begin position="86"/>
        <end position="107"/>
    </location>
</feature>
<feature type="transmembrane region" description="Helical" evidence="5">
    <location>
        <begin position="316"/>
        <end position="336"/>
    </location>
</feature>
<feature type="transmembrane region" description="Helical" evidence="5">
    <location>
        <begin position="20"/>
        <end position="40"/>
    </location>
</feature>
<dbReference type="STRING" id="503106.A0A218Z894"/>